<evidence type="ECO:0000259" key="3">
    <source>
        <dbReference type="SMART" id="SM00892"/>
    </source>
</evidence>
<reference evidence="4 5" key="1">
    <citation type="submission" date="2019-09" db="EMBL/GenBank/DDBJ databases">
        <title>Bird 10,000 Genomes (B10K) Project - Family phase.</title>
        <authorList>
            <person name="Zhang G."/>
        </authorList>
    </citation>
    <scope>NUCLEOTIDE SEQUENCE [LARGE SCALE GENOMIC DNA]</scope>
    <source>
        <strain evidence="4">B10K-DU-028-75</strain>
        <tissue evidence="4">Mixed tissue sample</tissue>
    </source>
</reference>
<proteinExistence type="predicted"/>
<feature type="domain" description="DNA/RNA non-specific endonuclease/pyrophosphatase/phosphodiesterase" evidence="3">
    <location>
        <begin position="57"/>
        <end position="268"/>
    </location>
</feature>
<dbReference type="SMART" id="SM00892">
    <property type="entry name" value="Endonuclease_NS"/>
    <property type="match status" value="1"/>
</dbReference>
<dbReference type="GO" id="GO:0046872">
    <property type="term" value="F:metal ion binding"/>
    <property type="evidence" value="ECO:0007669"/>
    <property type="project" value="InterPro"/>
</dbReference>
<organism evidence="4 5">
    <name type="scientific">Onychorhynchus coronatus</name>
    <name type="common">Royal flycatcher</name>
    <dbReference type="NCBI Taxonomy" id="360224"/>
    <lineage>
        <taxon>Eukaryota</taxon>
        <taxon>Metazoa</taxon>
        <taxon>Chordata</taxon>
        <taxon>Craniata</taxon>
        <taxon>Vertebrata</taxon>
        <taxon>Euteleostomi</taxon>
        <taxon>Archelosauria</taxon>
        <taxon>Archosauria</taxon>
        <taxon>Dinosauria</taxon>
        <taxon>Saurischia</taxon>
        <taxon>Theropoda</taxon>
        <taxon>Coelurosauria</taxon>
        <taxon>Aves</taxon>
        <taxon>Neognathae</taxon>
        <taxon>Neoaves</taxon>
        <taxon>Telluraves</taxon>
        <taxon>Australaves</taxon>
        <taxon>Passeriformes</taxon>
        <taxon>Tyrannidae</taxon>
        <taxon>Onychorhynchus</taxon>
    </lineage>
</organism>
<dbReference type="GO" id="GO:0003676">
    <property type="term" value="F:nucleic acid binding"/>
    <property type="evidence" value="ECO:0007669"/>
    <property type="project" value="InterPro"/>
</dbReference>
<accession>A0A7K6AEH8</accession>
<feature type="domain" description="ENPP1-3/EXOG-like endonuclease/phosphodiesterase" evidence="2">
    <location>
        <begin position="58"/>
        <end position="268"/>
    </location>
</feature>
<dbReference type="PANTHER" id="PTHR21472">
    <property type="entry name" value="ENDONUCLEASE DOMAIN-CONTAINING 1 PROTEIN ENDOD1"/>
    <property type="match status" value="1"/>
</dbReference>
<dbReference type="Gene3D" id="3.40.570.10">
    <property type="entry name" value="Extracellular Endonuclease, subunit A"/>
    <property type="match status" value="1"/>
</dbReference>
<comment type="caution">
    <text evidence="4">The sequence shown here is derived from an EMBL/GenBank/DDBJ whole genome shotgun (WGS) entry which is preliminary data.</text>
</comment>
<feature type="non-terminal residue" evidence="4">
    <location>
        <position position="1"/>
    </location>
</feature>
<feature type="non-terminal residue" evidence="4">
    <location>
        <position position="276"/>
    </location>
</feature>
<dbReference type="EMBL" id="VZRK01001798">
    <property type="protein sequence ID" value="NWU88231.1"/>
    <property type="molecule type" value="Genomic_DNA"/>
</dbReference>
<name>A0A7K6AEH8_ONYCO</name>
<dbReference type="InterPro" id="IPR039015">
    <property type="entry name" value="ENDOD1"/>
</dbReference>
<evidence type="ECO:0000313" key="5">
    <source>
        <dbReference type="Proteomes" id="UP000550309"/>
    </source>
</evidence>
<dbReference type="InterPro" id="IPR001604">
    <property type="entry name" value="Endo_G_ENPP1-like_dom"/>
</dbReference>
<dbReference type="InterPro" id="IPR044925">
    <property type="entry name" value="His-Me_finger_sf"/>
</dbReference>
<keyword evidence="1" id="KW-0732">Signal</keyword>
<dbReference type="OrthoDB" id="69221at2759"/>
<dbReference type="PANTHER" id="PTHR21472:SF26">
    <property type="entry name" value="ENDONUCLEASE DOMAIN CONTAINING 1"/>
    <property type="match status" value="1"/>
</dbReference>
<dbReference type="Pfam" id="PF01223">
    <property type="entry name" value="Endonuclease_NS"/>
    <property type="match status" value="1"/>
</dbReference>
<dbReference type="AlphaFoldDB" id="A0A7K6AEH8"/>
<dbReference type="SMART" id="SM00477">
    <property type="entry name" value="NUC"/>
    <property type="match status" value="1"/>
</dbReference>
<sequence>MLWLLLLQVWVSCLWLGHSEVVSSFENKCDQFFYQKTIAKEGLEPENPAWICQTYKNQRFYATLYDIKERIPVYSAYIYEPGTGKRPDKWMVEPQLIRKTLPKDMQTEGTLRHTYHISQKDIDKSQAVNADYTDLKGLDRGHLNPASHHDTRDGWKTTFTLTNIVPQDISLNSDAWNKYEHETMTQKSEDCKTTYAIVGAVPGNSYINNGRVNVPSHIWASVCCKTKHNTVIAWGAIADNKQNKVEDLTLGELEEKLAKLYNRGPVSLFHKDCPRK</sequence>
<evidence type="ECO:0000256" key="1">
    <source>
        <dbReference type="SAM" id="SignalP"/>
    </source>
</evidence>
<protein>
    <submittedName>
        <fullName evidence="4">ENDD1 protein</fullName>
    </submittedName>
</protein>
<dbReference type="Proteomes" id="UP000550309">
    <property type="component" value="Unassembled WGS sequence"/>
</dbReference>
<keyword evidence="5" id="KW-1185">Reference proteome</keyword>
<dbReference type="GO" id="GO:0016787">
    <property type="term" value="F:hydrolase activity"/>
    <property type="evidence" value="ECO:0007669"/>
    <property type="project" value="InterPro"/>
</dbReference>
<feature type="chain" id="PRO_5029461013" evidence="1">
    <location>
        <begin position="20"/>
        <end position="276"/>
    </location>
</feature>
<dbReference type="InterPro" id="IPR020821">
    <property type="entry name" value="ENPP1-3/EXOG-like_nuc-like"/>
</dbReference>
<dbReference type="SUPFAM" id="SSF54060">
    <property type="entry name" value="His-Me finger endonucleases"/>
    <property type="match status" value="1"/>
</dbReference>
<feature type="signal peptide" evidence="1">
    <location>
        <begin position="1"/>
        <end position="19"/>
    </location>
</feature>
<evidence type="ECO:0000313" key="4">
    <source>
        <dbReference type="EMBL" id="NWU88231.1"/>
    </source>
</evidence>
<evidence type="ECO:0000259" key="2">
    <source>
        <dbReference type="SMART" id="SM00477"/>
    </source>
</evidence>
<dbReference type="InterPro" id="IPR044929">
    <property type="entry name" value="DNA/RNA_non-sp_Endonuclease_sf"/>
</dbReference>
<gene>
    <name evidence="4" type="primary">Endod1_5</name>
    <name evidence="4" type="ORF">ONYCOR_R08805</name>
</gene>